<dbReference type="InterPro" id="IPR000878">
    <property type="entry name" value="4pyrrol_Mease"/>
</dbReference>
<dbReference type="CDD" id="cd06578">
    <property type="entry name" value="HemD"/>
    <property type="match status" value="1"/>
</dbReference>
<reference evidence="9 10" key="1">
    <citation type="submission" date="2015-12" db="EMBL/GenBank/DDBJ databases">
        <title>Draft genome of Thermovenabulum gondwanense isolated from a red thermophilic microbial mat colonisisng an outflow channel of a bore well.</title>
        <authorList>
            <person name="Patel B.K."/>
        </authorList>
    </citation>
    <scope>NUCLEOTIDE SEQUENCE [LARGE SCALE GENOMIC DNA]</scope>
    <source>
        <strain evidence="9 10">R270</strain>
    </source>
</reference>
<dbReference type="InterPro" id="IPR003754">
    <property type="entry name" value="4pyrrol_synth_uPrphyn_synth"/>
</dbReference>
<comment type="similarity">
    <text evidence="6">Belongs to the precorrin methyltransferase family.</text>
</comment>
<dbReference type="FunFam" id="3.40.1010.10:FF:000001">
    <property type="entry name" value="Siroheme synthase"/>
    <property type="match status" value="1"/>
</dbReference>
<feature type="domain" description="Tetrapyrrole methylase" evidence="7">
    <location>
        <begin position="3"/>
        <end position="210"/>
    </location>
</feature>
<keyword evidence="5" id="KW-0627">Porphyrin biosynthesis</keyword>
<dbReference type="EMBL" id="LOHZ01000023">
    <property type="protein sequence ID" value="KYO67017.1"/>
    <property type="molecule type" value="Genomic_DNA"/>
</dbReference>
<evidence type="ECO:0000256" key="6">
    <source>
        <dbReference type="RuleBase" id="RU003960"/>
    </source>
</evidence>
<dbReference type="Pfam" id="PF00590">
    <property type="entry name" value="TP_methylase"/>
    <property type="match status" value="1"/>
</dbReference>
<dbReference type="PANTHER" id="PTHR45790">
    <property type="entry name" value="SIROHEME SYNTHASE-RELATED"/>
    <property type="match status" value="1"/>
</dbReference>
<dbReference type="InterPro" id="IPR003043">
    <property type="entry name" value="Uropor_MeTrfase_CS"/>
</dbReference>
<dbReference type="InterPro" id="IPR036108">
    <property type="entry name" value="4pyrrol_syn_uPrphyn_synt_sf"/>
</dbReference>
<dbReference type="CDD" id="cd11642">
    <property type="entry name" value="SUMT"/>
    <property type="match status" value="1"/>
</dbReference>
<dbReference type="GO" id="GO:0004851">
    <property type="term" value="F:uroporphyrin-III C-methyltransferase activity"/>
    <property type="evidence" value="ECO:0007669"/>
    <property type="project" value="UniProtKB-EC"/>
</dbReference>
<sequence length="498" mass="55713">MGKVYLIGAGPYDEELLTLKAVRALGKCDVAIYDRLVNKNILNYLKEGCKIFYCGKESGCHYKTQEEINRMLVCFAREGYTVGRIKGGDPFVFGRGGEEAVYLRQNGIDFEVIPGISSAVAVPCYGGIPVTHRSISRSFHVFTGKTGDEWDYDWEVVSKLDGTLIFLMGMENLEGIVKNLLERGMNKEKPCAVISNGASSNQRVVTGRLCDIRERAKKMGMKPPAVVVIGEVVKLREILNWYEEKPLFGKKICITRPRERALEFKERLQDLGADVVEVNSIKIKDTSENLGEVIKLLEDFDYIIFTSANGVRIFFDYLRKVKYDLRRIKAGFAVIGEKTKEELEERGIIPDIVPGEYVAESLYEALKPHLHPGQKILLPRAKNSRSFLKDALSKTGAEVFEVEIYEAVPGEDFRDDILDADYFTFASPSAVKSFVEMYGSNILNGKKVVAIGPVTAAELEKCGVNAVKADKYTACGMVEKILMMEGNYVCKDEKAKTK</sequence>
<dbReference type="PROSITE" id="PS00840">
    <property type="entry name" value="SUMT_2"/>
    <property type="match status" value="1"/>
</dbReference>
<dbReference type="FunFam" id="3.30.950.10:FF:000001">
    <property type="entry name" value="Siroheme synthase"/>
    <property type="match status" value="1"/>
</dbReference>
<comment type="caution">
    <text evidence="9">The sequence shown here is derived from an EMBL/GenBank/DDBJ whole genome shotgun (WGS) entry which is preliminary data.</text>
</comment>
<name>A0A162MRK1_9FIRM</name>
<keyword evidence="3 6" id="KW-0808">Transferase</keyword>
<dbReference type="InterPro" id="IPR050161">
    <property type="entry name" value="Siro_Cobalamin_biosynth"/>
</dbReference>
<evidence type="ECO:0000313" key="9">
    <source>
        <dbReference type="EMBL" id="KYO67017.1"/>
    </source>
</evidence>
<protein>
    <recommendedName>
        <fullName evidence="1">uroporphyrinogen-III C-methyltransferase</fullName>
        <ecNumber evidence="1">2.1.1.107</ecNumber>
    </recommendedName>
</protein>
<keyword evidence="10" id="KW-1185">Reference proteome</keyword>
<dbReference type="GO" id="GO:0019354">
    <property type="term" value="P:siroheme biosynthetic process"/>
    <property type="evidence" value="ECO:0007669"/>
    <property type="project" value="InterPro"/>
</dbReference>
<keyword evidence="4" id="KW-0949">S-adenosyl-L-methionine</keyword>
<dbReference type="Pfam" id="PF02602">
    <property type="entry name" value="HEM4"/>
    <property type="match status" value="1"/>
</dbReference>
<evidence type="ECO:0000256" key="3">
    <source>
        <dbReference type="ARBA" id="ARBA00022679"/>
    </source>
</evidence>
<dbReference type="Gene3D" id="3.40.50.10090">
    <property type="match status" value="2"/>
</dbReference>
<dbReference type="OrthoDB" id="9815856at2"/>
<organism evidence="9 10">
    <name type="scientific">Thermovenabulum gondwanense</name>
    <dbReference type="NCBI Taxonomy" id="520767"/>
    <lineage>
        <taxon>Bacteria</taxon>
        <taxon>Bacillati</taxon>
        <taxon>Bacillota</taxon>
        <taxon>Clostridia</taxon>
        <taxon>Thermosediminibacterales</taxon>
        <taxon>Thermosediminibacteraceae</taxon>
        <taxon>Thermovenabulum</taxon>
    </lineage>
</organism>
<evidence type="ECO:0000256" key="2">
    <source>
        <dbReference type="ARBA" id="ARBA00022603"/>
    </source>
</evidence>
<dbReference type="Gene3D" id="3.40.1010.10">
    <property type="entry name" value="Cobalt-precorrin-4 Transmethylase, Domain 1"/>
    <property type="match status" value="1"/>
</dbReference>
<dbReference type="GO" id="GO:0004852">
    <property type="term" value="F:uroporphyrinogen-III synthase activity"/>
    <property type="evidence" value="ECO:0007669"/>
    <property type="project" value="InterPro"/>
</dbReference>
<dbReference type="PATRIC" id="fig|520767.4.peg.924"/>
<proteinExistence type="inferred from homology"/>
<feature type="domain" description="Tetrapyrrole biosynthesis uroporphyrinogen III synthase" evidence="8">
    <location>
        <begin position="263"/>
        <end position="479"/>
    </location>
</feature>
<evidence type="ECO:0000256" key="1">
    <source>
        <dbReference type="ARBA" id="ARBA00012162"/>
    </source>
</evidence>
<evidence type="ECO:0000259" key="8">
    <source>
        <dbReference type="Pfam" id="PF02602"/>
    </source>
</evidence>
<dbReference type="GO" id="GO:0032259">
    <property type="term" value="P:methylation"/>
    <property type="evidence" value="ECO:0007669"/>
    <property type="project" value="UniProtKB-KW"/>
</dbReference>
<dbReference type="Gene3D" id="3.30.950.10">
    <property type="entry name" value="Methyltransferase, Cobalt-precorrin-4 Transmethylase, Domain 2"/>
    <property type="match status" value="1"/>
</dbReference>
<gene>
    <name evidence="9" type="primary">nasF</name>
    <name evidence="9" type="ORF">ATZ99_08340</name>
</gene>
<evidence type="ECO:0000259" key="7">
    <source>
        <dbReference type="Pfam" id="PF00590"/>
    </source>
</evidence>
<evidence type="ECO:0000256" key="5">
    <source>
        <dbReference type="ARBA" id="ARBA00023244"/>
    </source>
</evidence>
<dbReference type="InterPro" id="IPR035996">
    <property type="entry name" value="4pyrrol_Methylase_sf"/>
</dbReference>
<dbReference type="AlphaFoldDB" id="A0A162MRK1"/>
<dbReference type="NCBIfam" id="NF004790">
    <property type="entry name" value="PRK06136.1"/>
    <property type="match status" value="1"/>
</dbReference>
<keyword evidence="2 6" id="KW-0489">Methyltransferase</keyword>
<dbReference type="NCBIfam" id="TIGR01469">
    <property type="entry name" value="cobA_cysG_Cterm"/>
    <property type="match status" value="1"/>
</dbReference>
<dbReference type="RefSeq" id="WP_068747987.1">
    <property type="nucleotide sequence ID" value="NZ_LOHZ01000023.1"/>
</dbReference>
<dbReference type="InterPro" id="IPR014777">
    <property type="entry name" value="4pyrrole_Mease_sub1"/>
</dbReference>
<accession>A0A162MRK1</accession>
<dbReference type="EC" id="2.1.1.107" evidence="1"/>
<evidence type="ECO:0000313" key="10">
    <source>
        <dbReference type="Proteomes" id="UP000075737"/>
    </source>
</evidence>
<dbReference type="SUPFAM" id="SSF69618">
    <property type="entry name" value="HemD-like"/>
    <property type="match status" value="1"/>
</dbReference>
<dbReference type="SUPFAM" id="SSF53790">
    <property type="entry name" value="Tetrapyrrole methylase"/>
    <property type="match status" value="1"/>
</dbReference>
<dbReference type="InterPro" id="IPR014776">
    <property type="entry name" value="4pyrrole_Mease_sub2"/>
</dbReference>
<dbReference type="Proteomes" id="UP000075737">
    <property type="component" value="Unassembled WGS sequence"/>
</dbReference>
<dbReference type="InterPro" id="IPR006366">
    <property type="entry name" value="CobA/CysG_C"/>
</dbReference>
<evidence type="ECO:0000256" key="4">
    <source>
        <dbReference type="ARBA" id="ARBA00022691"/>
    </source>
</evidence>
<dbReference type="PANTHER" id="PTHR45790:SF3">
    <property type="entry name" value="S-ADENOSYL-L-METHIONINE-DEPENDENT UROPORPHYRINOGEN III METHYLTRANSFERASE, CHLOROPLASTIC"/>
    <property type="match status" value="1"/>
</dbReference>
<dbReference type="STRING" id="520767.ATZ99_08340"/>